<gene>
    <name evidence="3" type="ordered locus">Ngar_c09460</name>
</gene>
<accession>K0IGD3</accession>
<evidence type="ECO:0000256" key="1">
    <source>
        <dbReference type="SAM" id="Coils"/>
    </source>
</evidence>
<evidence type="ECO:0000313" key="4">
    <source>
        <dbReference type="Proteomes" id="UP000008037"/>
    </source>
</evidence>
<feature type="region of interest" description="Disordered" evidence="2">
    <location>
        <begin position="55"/>
        <end position="81"/>
    </location>
</feature>
<dbReference type="RefSeq" id="WP_015018431.1">
    <property type="nucleotide sequence ID" value="NC_018719.1"/>
</dbReference>
<dbReference type="GeneID" id="13795341"/>
<proteinExistence type="predicted"/>
<dbReference type="EMBL" id="CP002408">
    <property type="protein sequence ID" value="AFU57888.1"/>
    <property type="molecule type" value="Genomic_DNA"/>
</dbReference>
<dbReference type="AlphaFoldDB" id="K0IGD3"/>
<evidence type="ECO:0000313" key="3">
    <source>
        <dbReference type="EMBL" id="AFU57888.1"/>
    </source>
</evidence>
<keyword evidence="4" id="KW-1185">Reference proteome</keyword>
<evidence type="ECO:0000256" key="2">
    <source>
        <dbReference type="SAM" id="MobiDB-lite"/>
    </source>
</evidence>
<sequence length="255" mass="29159">MMQLEQRDYSQLFGELEYYRNRCSELEVENKRLREELQSLKATLSAVVAKSIDVKPTVKRKRSKKPGRKKGHVGKSRKRPEHIDARVTIDQTSCSIYVARVPCLQSLQARTAASLQISYLQGPWLEYTVKRRYCSSCKRQVSPPVPGVLPNEVFGLRLMLLIVSLKLLGLSYEKISGHFQLLFNLNITDAAINHAVMKVAEAFDPRYNQLVETTCRKRRTSPEATKQVAYKRQEPLAVGVCGKAWTVVYEVDRSR</sequence>
<feature type="coiled-coil region" evidence="1">
    <location>
        <begin position="16"/>
        <end position="50"/>
    </location>
</feature>
<reference evidence="3 4" key="1">
    <citation type="journal article" date="2012" name="Environ. Microbiol.">
        <title>The genome of the ammonia-oxidizing Candidatus Nitrososphaera gargensis: insights into metabolic versatility and environmental adaptations.</title>
        <authorList>
            <person name="Spang A."/>
            <person name="Poehlein A."/>
            <person name="Offre P."/>
            <person name="Zumbragel S."/>
            <person name="Haider S."/>
            <person name="Rychlik N."/>
            <person name="Nowka B."/>
            <person name="Schmeisser C."/>
            <person name="Lebedeva E.V."/>
            <person name="Rattei T."/>
            <person name="Bohm C."/>
            <person name="Schmid M."/>
            <person name="Galushko A."/>
            <person name="Hatzenpichler R."/>
            <person name="Weinmaier T."/>
            <person name="Daniel R."/>
            <person name="Schleper C."/>
            <person name="Spieck E."/>
            <person name="Streit W."/>
            <person name="Wagner M."/>
        </authorList>
    </citation>
    <scope>NUCLEOTIDE SEQUENCE [LARGE SCALE GENOMIC DNA]</scope>
    <source>
        <strain evidence="4">Ga9.2</strain>
    </source>
</reference>
<dbReference type="InParanoid" id="K0IGD3"/>
<keyword evidence="1" id="KW-0175">Coiled coil</keyword>
<dbReference type="HOGENOM" id="CLU_1088268_0_0_2"/>
<dbReference type="Proteomes" id="UP000008037">
    <property type="component" value="Chromosome"/>
</dbReference>
<dbReference type="BioCyc" id="CNIT1237085:G1324-944-MONOMER"/>
<dbReference type="KEGG" id="nga:Ngar_c09460"/>
<protein>
    <submittedName>
        <fullName evidence="3">Uncharacterized protein</fullName>
    </submittedName>
</protein>
<feature type="compositionally biased region" description="Basic residues" evidence="2">
    <location>
        <begin position="57"/>
        <end position="80"/>
    </location>
</feature>
<organism evidence="3 4">
    <name type="scientific">Nitrososphaera gargensis (strain Ga9.2)</name>
    <dbReference type="NCBI Taxonomy" id="1237085"/>
    <lineage>
        <taxon>Archaea</taxon>
        <taxon>Nitrososphaerota</taxon>
        <taxon>Nitrososphaeria</taxon>
        <taxon>Nitrososphaerales</taxon>
        <taxon>Nitrososphaeraceae</taxon>
        <taxon>Nitrososphaera</taxon>
    </lineage>
</organism>
<name>K0IGD3_NITGG</name>